<accession>A0ABW0G343</accession>
<organism evidence="1 2">
    <name type="scientific">Azospirillum himalayense</name>
    <dbReference type="NCBI Taxonomy" id="654847"/>
    <lineage>
        <taxon>Bacteria</taxon>
        <taxon>Pseudomonadati</taxon>
        <taxon>Pseudomonadota</taxon>
        <taxon>Alphaproteobacteria</taxon>
        <taxon>Rhodospirillales</taxon>
        <taxon>Azospirillaceae</taxon>
        <taxon>Azospirillum</taxon>
    </lineage>
</organism>
<evidence type="ECO:0000313" key="2">
    <source>
        <dbReference type="Proteomes" id="UP001596166"/>
    </source>
</evidence>
<keyword evidence="2" id="KW-1185">Reference proteome</keyword>
<protein>
    <recommendedName>
        <fullName evidence="3">CarD-like/TRCF RNAP-interacting domain-containing protein</fullName>
    </recommendedName>
</protein>
<dbReference type="EMBL" id="JBHSLC010000011">
    <property type="protein sequence ID" value="MFC5355349.1"/>
    <property type="molecule type" value="Genomic_DNA"/>
</dbReference>
<name>A0ABW0G343_9PROT</name>
<dbReference type="RefSeq" id="WP_376994993.1">
    <property type="nucleotide sequence ID" value="NZ_JBHSLC010000011.1"/>
</dbReference>
<evidence type="ECO:0008006" key="3">
    <source>
        <dbReference type="Google" id="ProtNLM"/>
    </source>
</evidence>
<proteinExistence type="predicted"/>
<gene>
    <name evidence="1" type="ORF">ACFPMG_10045</name>
</gene>
<comment type="caution">
    <text evidence="1">The sequence shown here is derived from an EMBL/GenBank/DDBJ whole genome shotgun (WGS) entry which is preliminary data.</text>
</comment>
<dbReference type="Proteomes" id="UP001596166">
    <property type="component" value="Unassembled WGS sequence"/>
</dbReference>
<reference evidence="2" key="1">
    <citation type="journal article" date="2019" name="Int. J. Syst. Evol. Microbiol.">
        <title>The Global Catalogue of Microorganisms (GCM) 10K type strain sequencing project: providing services to taxonomists for standard genome sequencing and annotation.</title>
        <authorList>
            <consortium name="The Broad Institute Genomics Platform"/>
            <consortium name="The Broad Institute Genome Sequencing Center for Infectious Disease"/>
            <person name="Wu L."/>
            <person name="Ma J."/>
        </authorList>
    </citation>
    <scope>NUCLEOTIDE SEQUENCE [LARGE SCALE GENOMIC DNA]</scope>
    <source>
        <strain evidence="2">CCUG 58760</strain>
    </source>
</reference>
<evidence type="ECO:0000313" key="1">
    <source>
        <dbReference type="EMBL" id="MFC5355349.1"/>
    </source>
</evidence>
<sequence length="111" mass="12508">MDSPKYHVGQIVYFASAAVEHGAPSCAHRVERLLPSDDGRQQYRLKVVDTGRERVVREGELSGRITVEALAQRLYEAGNSTSIPWARRDRTVRDPWFREALARLSKGTGDI</sequence>